<organism evidence="1 2">
    <name type="scientific">Trifolium subterraneum</name>
    <name type="common">Subterranean clover</name>
    <dbReference type="NCBI Taxonomy" id="3900"/>
    <lineage>
        <taxon>Eukaryota</taxon>
        <taxon>Viridiplantae</taxon>
        <taxon>Streptophyta</taxon>
        <taxon>Embryophyta</taxon>
        <taxon>Tracheophyta</taxon>
        <taxon>Spermatophyta</taxon>
        <taxon>Magnoliopsida</taxon>
        <taxon>eudicotyledons</taxon>
        <taxon>Gunneridae</taxon>
        <taxon>Pentapetalae</taxon>
        <taxon>rosids</taxon>
        <taxon>fabids</taxon>
        <taxon>Fabales</taxon>
        <taxon>Fabaceae</taxon>
        <taxon>Papilionoideae</taxon>
        <taxon>50 kb inversion clade</taxon>
        <taxon>NPAAA clade</taxon>
        <taxon>Hologalegina</taxon>
        <taxon>IRL clade</taxon>
        <taxon>Trifolieae</taxon>
        <taxon>Trifolium</taxon>
    </lineage>
</organism>
<evidence type="ECO:0000313" key="1">
    <source>
        <dbReference type="EMBL" id="GAU12546.1"/>
    </source>
</evidence>
<proteinExistence type="predicted"/>
<protein>
    <submittedName>
        <fullName evidence="1">Uncharacterized protein</fullName>
    </submittedName>
</protein>
<name>A0A2Z6LKH4_TRISU</name>
<sequence length="69" mass="7867">MSFKQRLMNDHRIVVTGTISVNDTTGIGVYAGMQGQRKVAIKFIPDSLSEQAIREMKVYELFDDNRSQM</sequence>
<keyword evidence="2" id="KW-1185">Reference proteome</keyword>
<gene>
    <name evidence="1" type="ORF">TSUD_182600</name>
</gene>
<reference evidence="2" key="1">
    <citation type="journal article" date="2017" name="Front. Plant Sci.">
        <title>Climate Clever Clovers: New Paradigm to Reduce the Environmental Footprint of Ruminants by Breeding Low Methanogenic Forages Utilizing Haplotype Variation.</title>
        <authorList>
            <person name="Kaur P."/>
            <person name="Appels R."/>
            <person name="Bayer P.E."/>
            <person name="Keeble-Gagnere G."/>
            <person name="Wang J."/>
            <person name="Hirakawa H."/>
            <person name="Shirasawa K."/>
            <person name="Vercoe P."/>
            <person name="Stefanova K."/>
            <person name="Durmic Z."/>
            <person name="Nichols P."/>
            <person name="Revell C."/>
            <person name="Isobe S.N."/>
            <person name="Edwards D."/>
            <person name="Erskine W."/>
        </authorList>
    </citation>
    <scope>NUCLEOTIDE SEQUENCE [LARGE SCALE GENOMIC DNA]</scope>
    <source>
        <strain evidence="2">cv. Daliak</strain>
    </source>
</reference>
<evidence type="ECO:0000313" key="2">
    <source>
        <dbReference type="Proteomes" id="UP000242715"/>
    </source>
</evidence>
<dbReference type="AlphaFoldDB" id="A0A2Z6LKH4"/>
<dbReference type="Proteomes" id="UP000242715">
    <property type="component" value="Unassembled WGS sequence"/>
</dbReference>
<dbReference type="EMBL" id="DF973123">
    <property type="protein sequence ID" value="GAU12546.1"/>
    <property type="molecule type" value="Genomic_DNA"/>
</dbReference>
<accession>A0A2Z6LKH4</accession>